<dbReference type="Pfam" id="PF00571">
    <property type="entry name" value="CBS"/>
    <property type="match status" value="2"/>
</dbReference>
<dbReference type="InterPro" id="IPR000644">
    <property type="entry name" value="CBS_dom"/>
</dbReference>
<dbReference type="Proteomes" id="UP001341281">
    <property type="component" value="Chromosome 07"/>
</dbReference>
<evidence type="ECO:0000256" key="1">
    <source>
        <dbReference type="ARBA" id="ARBA00023122"/>
    </source>
</evidence>
<dbReference type="PROSITE" id="PS51371">
    <property type="entry name" value="CBS"/>
    <property type="match status" value="2"/>
</dbReference>
<dbReference type="InterPro" id="IPR046342">
    <property type="entry name" value="CBS_dom_sf"/>
</dbReference>
<keyword evidence="1 2" id="KW-0129">CBS domain</keyword>
<keyword evidence="5" id="KW-1185">Reference proteome</keyword>
<dbReference type="SMART" id="SM00116">
    <property type="entry name" value="CBS"/>
    <property type="match status" value="2"/>
</dbReference>
<feature type="domain" description="CBS" evidence="3">
    <location>
        <begin position="203"/>
        <end position="261"/>
    </location>
</feature>
<evidence type="ECO:0000313" key="4">
    <source>
        <dbReference type="EMBL" id="WVZ83752.1"/>
    </source>
</evidence>
<accession>A0AAQ3U4H6</accession>
<evidence type="ECO:0000256" key="2">
    <source>
        <dbReference type="PROSITE-ProRule" id="PRU00703"/>
    </source>
</evidence>
<protein>
    <recommendedName>
        <fullName evidence="3">CBS domain-containing protein</fullName>
    </recommendedName>
</protein>
<evidence type="ECO:0000313" key="5">
    <source>
        <dbReference type="Proteomes" id="UP001341281"/>
    </source>
</evidence>
<dbReference type="PANTHER" id="PTHR43080">
    <property type="entry name" value="CBS DOMAIN-CONTAINING PROTEIN CBSX3, MITOCHONDRIAL"/>
    <property type="match status" value="1"/>
</dbReference>
<dbReference type="EMBL" id="CP144751">
    <property type="protein sequence ID" value="WVZ83752.1"/>
    <property type="molecule type" value="Genomic_DNA"/>
</dbReference>
<evidence type="ECO:0000259" key="3">
    <source>
        <dbReference type="PROSITE" id="PS51371"/>
    </source>
</evidence>
<dbReference type="Gene3D" id="3.10.580.10">
    <property type="entry name" value="CBS-domain"/>
    <property type="match status" value="1"/>
</dbReference>
<dbReference type="InterPro" id="IPR051257">
    <property type="entry name" value="Diverse_CBS-Domain"/>
</dbReference>
<gene>
    <name evidence="4" type="ORF">U9M48_030857</name>
</gene>
<organism evidence="4 5">
    <name type="scientific">Paspalum notatum var. saurae</name>
    <dbReference type="NCBI Taxonomy" id="547442"/>
    <lineage>
        <taxon>Eukaryota</taxon>
        <taxon>Viridiplantae</taxon>
        <taxon>Streptophyta</taxon>
        <taxon>Embryophyta</taxon>
        <taxon>Tracheophyta</taxon>
        <taxon>Spermatophyta</taxon>
        <taxon>Magnoliopsida</taxon>
        <taxon>Liliopsida</taxon>
        <taxon>Poales</taxon>
        <taxon>Poaceae</taxon>
        <taxon>PACMAD clade</taxon>
        <taxon>Panicoideae</taxon>
        <taxon>Andropogonodae</taxon>
        <taxon>Paspaleae</taxon>
        <taxon>Paspalinae</taxon>
        <taxon>Paspalum</taxon>
    </lineage>
</organism>
<dbReference type="SUPFAM" id="SSF54631">
    <property type="entry name" value="CBS-domain pair"/>
    <property type="match status" value="1"/>
</dbReference>
<dbReference type="AlphaFoldDB" id="A0AAQ3U4H6"/>
<feature type="domain" description="CBS" evidence="3">
    <location>
        <begin position="124"/>
        <end position="185"/>
    </location>
</feature>
<dbReference type="PANTHER" id="PTHR43080:SF28">
    <property type="entry name" value="OS04G0136700 PROTEIN"/>
    <property type="match status" value="1"/>
</dbReference>
<sequence length="266" mass="28544">MAMAPSPSAHAPAVLPVPLPPPPRAVAARARPVPVHPPALRARRGAALVASAALDDLHLLAIDEYPDGVLSGEWPENFSFLSYADLRAYLESQIVTSDQSDDDDGDDWSVGWQMSPGAKLGDVMSRPVQVATPGQRLAEVDAFFAARQYSGLPVVDEEGRCVGVVSKKDRAKAPQGICGLQAIDVFPFFVVMAQMESTVGEVMSSPAITLTPEKTVLEAAALMLKEKVHRIPVVNDQKQVIGKIFQIADFFSGLQVYSTTIKPISE</sequence>
<proteinExistence type="predicted"/>
<reference evidence="4 5" key="1">
    <citation type="submission" date="2024-02" db="EMBL/GenBank/DDBJ databases">
        <title>High-quality chromosome-scale genome assembly of Pensacola bahiagrass (Paspalum notatum Flugge var. saurae).</title>
        <authorList>
            <person name="Vega J.M."/>
            <person name="Podio M."/>
            <person name="Orjuela J."/>
            <person name="Siena L.A."/>
            <person name="Pessino S.C."/>
            <person name="Combes M.C."/>
            <person name="Mariac C."/>
            <person name="Albertini E."/>
            <person name="Pupilli F."/>
            <person name="Ortiz J.P.A."/>
            <person name="Leblanc O."/>
        </authorList>
    </citation>
    <scope>NUCLEOTIDE SEQUENCE [LARGE SCALE GENOMIC DNA]</scope>
    <source>
        <strain evidence="4">R1</strain>
        <tissue evidence="4">Leaf</tissue>
    </source>
</reference>
<name>A0AAQ3U4H6_PASNO</name>